<dbReference type="AlphaFoldDB" id="A0A6P6RRK8"/>
<evidence type="ECO:0000256" key="5">
    <source>
        <dbReference type="ARBA" id="ARBA00023187"/>
    </source>
</evidence>
<comment type="similarity">
    <text evidence="2">Belongs to the SPF27 family.</text>
</comment>
<dbReference type="OrthoDB" id="205794at2759"/>
<evidence type="ECO:0000313" key="9">
    <source>
        <dbReference type="RefSeq" id="XP_026190172.1"/>
    </source>
</evidence>
<evidence type="ECO:0000256" key="4">
    <source>
        <dbReference type="ARBA" id="ARBA00022728"/>
    </source>
</evidence>
<dbReference type="PANTHER" id="PTHR13296:SF0">
    <property type="entry name" value="PRE-MRNA-SPLICING FACTOR SPF27"/>
    <property type="match status" value="1"/>
</dbReference>
<dbReference type="RefSeq" id="XP_026190172.1">
    <property type="nucleotide sequence ID" value="XM_026334387.1"/>
</dbReference>
<dbReference type="GO" id="GO:0071013">
    <property type="term" value="C:catalytic step 2 spliceosome"/>
    <property type="evidence" value="ECO:0007669"/>
    <property type="project" value="TreeGrafter"/>
</dbReference>
<dbReference type="GeneID" id="34624028"/>
<evidence type="ECO:0000256" key="7">
    <source>
        <dbReference type="SAM" id="MobiDB-lite"/>
    </source>
</evidence>
<dbReference type="InterPro" id="IPR008409">
    <property type="entry name" value="SPF27"/>
</dbReference>
<sequence>MSAASADSANGPHPTGGPQSLVSVRNGVQPEDPQCPASACPEVYLTDRLPHAILLDALPYVDPLPAEQQQQVQQLLQQEMAAIAQEAGGPSCIPDYLKDLPFPQLPLLDDMECMLGKEMARKAKGDPIPELDMSKYTAFSVPSGAKASDPKAWESAVSQCQQLLQHAATAHINLELMNSHAAASWQRHLTNLTQAKDRMTGLAKRRAEEANSICKIRKMQQVEAAGTLKQLEQTAQEYKTNNASIIEALGPLSAEVLDLKGKCRIRGILPEYAEEDEFDLDAWHEAAGTTS</sequence>
<evidence type="ECO:0000256" key="6">
    <source>
        <dbReference type="ARBA" id="ARBA00023242"/>
    </source>
</evidence>
<accession>A0A6P6RRK8</accession>
<evidence type="ECO:0000313" key="8">
    <source>
        <dbReference type="Proteomes" id="UP000515125"/>
    </source>
</evidence>
<evidence type="ECO:0000256" key="2">
    <source>
        <dbReference type="ARBA" id="ARBA00010788"/>
    </source>
</evidence>
<proteinExistence type="inferred from homology"/>
<dbReference type="GO" id="GO:0071011">
    <property type="term" value="C:precatalytic spliceosome"/>
    <property type="evidence" value="ECO:0007669"/>
    <property type="project" value="TreeGrafter"/>
</dbReference>
<keyword evidence="4" id="KW-0747">Spliceosome</keyword>
<dbReference type="Pfam" id="PF05700">
    <property type="entry name" value="BCAS2"/>
    <property type="match status" value="1"/>
</dbReference>
<evidence type="ECO:0000256" key="1">
    <source>
        <dbReference type="ARBA" id="ARBA00004123"/>
    </source>
</evidence>
<feature type="region of interest" description="Disordered" evidence="7">
    <location>
        <begin position="1"/>
        <end position="34"/>
    </location>
</feature>
<keyword evidence="6" id="KW-0539">Nucleus</keyword>
<dbReference type="PANTHER" id="PTHR13296">
    <property type="entry name" value="BCAS2 PROTEIN"/>
    <property type="match status" value="1"/>
</dbReference>
<dbReference type="GO" id="GO:0000974">
    <property type="term" value="C:Prp19 complex"/>
    <property type="evidence" value="ECO:0007669"/>
    <property type="project" value="TreeGrafter"/>
</dbReference>
<gene>
    <name evidence="9" type="primary">LOC34624028</name>
</gene>
<dbReference type="GO" id="GO:0006397">
    <property type="term" value="P:mRNA processing"/>
    <property type="evidence" value="ECO:0007669"/>
    <property type="project" value="UniProtKB-KW"/>
</dbReference>
<organism evidence="8 9">
    <name type="scientific">Cyclospora cayetanensis</name>
    <dbReference type="NCBI Taxonomy" id="88456"/>
    <lineage>
        <taxon>Eukaryota</taxon>
        <taxon>Sar</taxon>
        <taxon>Alveolata</taxon>
        <taxon>Apicomplexa</taxon>
        <taxon>Conoidasida</taxon>
        <taxon>Coccidia</taxon>
        <taxon>Eucoccidiorida</taxon>
        <taxon>Eimeriorina</taxon>
        <taxon>Eimeriidae</taxon>
        <taxon>Cyclospora</taxon>
    </lineage>
</organism>
<dbReference type="GO" id="GO:0008380">
    <property type="term" value="P:RNA splicing"/>
    <property type="evidence" value="ECO:0007669"/>
    <property type="project" value="UniProtKB-KW"/>
</dbReference>
<dbReference type="Proteomes" id="UP000515125">
    <property type="component" value="Unplaced"/>
</dbReference>
<evidence type="ECO:0000256" key="3">
    <source>
        <dbReference type="ARBA" id="ARBA00022664"/>
    </source>
</evidence>
<keyword evidence="5" id="KW-0508">mRNA splicing</keyword>
<keyword evidence="8" id="KW-1185">Reference proteome</keyword>
<keyword evidence="3" id="KW-0507">mRNA processing</keyword>
<reference evidence="9" key="1">
    <citation type="submission" date="2025-08" db="UniProtKB">
        <authorList>
            <consortium name="RefSeq"/>
        </authorList>
    </citation>
    <scope>IDENTIFICATION</scope>
</reference>
<name>A0A6P6RRK8_9EIME</name>
<protein>
    <submittedName>
        <fullName evidence="9">Pre-mRNA-splicing factor SPF27</fullName>
    </submittedName>
</protein>
<comment type="subcellular location">
    <subcellularLocation>
        <location evidence="1">Nucleus</location>
    </subcellularLocation>
</comment>